<dbReference type="SUPFAM" id="SSF54631">
    <property type="entry name" value="CBS-domain pair"/>
    <property type="match status" value="1"/>
</dbReference>
<dbReference type="InterPro" id="IPR046342">
    <property type="entry name" value="CBS_dom_sf"/>
</dbReference>
<evidence type="ECO:0000256" key="1">
    <source>
        <dbReference type="PROSITE-ProRule" id="PRU00703"/>
    </source>
</evidence>
<name>A0A9D1AC36_9FIRM</name>
<dbReference type="CDD" id="cd09834">
    <property type="entry name" value="CBS_pair_bac"/>
    <property type="match status" value="1"/>
</dbReference>
<keyword evidence="1" id="KW-0129">CBS domain</keyword>
<sequence>MNILFYLVPKSEVMYLFEDYSLRQALEKMEYHKYSAVPMITRGGNYTGTLTEGDILWELKRRDLSSLHEAEDICIKSIKRKRDNQPVNVNCNIEDLVMTSMNQNFVPVIDDNGIFIGIVTRKSIIEYCYNQYKCHCEGKH</sequence>
<dbReference type="EMBL" id="DVGK01000093">
    <property type="protein sequence ID" value="HIR13880.1"/>
    <property type="molecule type" value="Genomic_DNA"/>
</dbReference>
<protein>
    <submittedName>
        <fullName evidence="3">CBS domain-containing protein</fullName>
    </submittedName>
</protein>
<dbReference type="Gene3D" id="3.10.580.10">
    <property type="entry name" value="CBS-domain"/>
    <property type="match status" value="1"/>
</dbReference>
<evidence type="ECO:0000313" key="3">
    <source>
        <dbReference type="EMBL" id="HIR13880.1"/>
    </source>
</evidence>
<proteinExistence type="predicted"/>
<evidence type="ECO:0000313" key="4">
    <source>
        <dbReference type="Proteomes" id="UP000886757"/>
    </source>
</evidence>
<comment type="caution">
    <text evidence="3">The sequence shown here is derived from an EMBL/GenBank/DDBJ whole genome shotgun (WGS) entry which is preliminary data.</text>
</comment>
<feature type="domain" description="CBS" evidence="2">
    <location>
        <begin position="7"/>
        <end position="66"/>
    </location>
</feature>
<evidence type="ECO:0000259" key="2">
    <source>
        <dbReference type="PROSITE" id="PS51371"/>
    </source>
</evidence>
<dbReference type="PROSITE" id="PS51371">
    <property type="entry name" value="CBS"/>
    <property type="match status" value="1"/>
</dbReference>
<dbReference type="Proteomes" id="UP000886757">
    <property type="component" value="Unassembled WGS sequence"/>
</dbReference>
<reference evidence="3" key="1">
    <citation type="submission" date="2020-10" db="EMBL/GenBank/DDBJ databases">
        <authorList>
            <person name="Gilroy R."/>
        </authorList>
    </citation>
    <scope>NUCLEOTIDE SEQUENCE</scope>
    <source>
        <strain evidence="3">ChiSjej4B22-8148</strain>
    </source>
</reference>
<organism evidence="3 4">
    <name type="scientific">Candidatus Choladousia intestinavium</name>
    <dbReference type="NCBI Taxonomy" id="2840727"/>
    <lineage>
        <taxon>Bacteria</taxon>
        <taxon>Bacillati</taxon>
        <taxon>Bacillota</taxon>
        <taxon>Clostridia</taxon>
        <taxon>Lachnospirales</taxon>
        <taxon>Lachnospiraceae</taxon>
        <taxon>Lachnospiraceae incertae sedis</taxon>
        <taxon>Candidatus Choladousia</taxon>
    </lineage>
</organism>
<dbReference type="InterPro" id="IPR000644">
    <property type="entry name" value="CBS_dom"/>
</dbReference>
<gene>
    <name evidence="3" type="ORF">IAB31_08165</name>
</gene>
<dbReference type="AlphaFoldDB" id="A0A9D1AC36"/>
<accession>A0A9D1AC36</accession>
<dbReference type="Pfam" id="PF00571">
    <property type="entry name" value="CBS"/>
    <property type="match status" value="2"/>
</dbReference>
<reference evidence="3" key="2">
    <citation type="journal article" date="2021" name="PeerJ">
        <title>Extensive microbial diversity within the chicken gut microbiome revealed by metagenomics and culture.</title>
        <authorList>
            <person name="Gilroy R."/>
            <person name="Ravi A."/>
            <person name="Getino M."/>
            <person name="Pursley I."/>
            <person name="Horton D.L."/>
            <person name="Alikhan N.F."/>
            <person name="Baker D."/>
            <person name="Gharbi K."/>
            <person name="Hall N."/>
            <person name="Watson M."/>
            <person name="Adriaenssens E.M."/>
            <person name="Foster-Nyarko E."/>
            <person name="Jarju S."/>
            <person name="Secka A."/>
            <person name="Antonio M."/>
            <person name="Oren A."/>
            <person name="Chaudhuri R.R."/>
            <person name="La Ragione R."/>
            <person name="Hildebrand F."/>
            <person name="Pallen M.J."/>
        </authorList>
    </citation>
    <scope>NUCLEOTIDE SEQUENCE</scope>
    <source>
        <strain evidence="3">ChiSjej4B22-8148</strain>
    </source>
</reference>